<accession>A0AAE3K259</accession>
<evidence type="ECO:0000256" key="2">
    <source>
        <dbReference type="ARBA" id="ARBA00010136"/>
    </source>
</evidence>
<organism evidence="11">
    <name type="scientific">Candidatus Aramenus sulfurataquae</name>
    <dbReference type="NCBI Taxonomy" id="1326980"/>
    <lineage>
        <taxon>Archaea</taxon>
        <taxon>Thermoproteota</taxon>
        <taxon>Thermoprotei</taxon>
        <taxon>Sulfolobales</taxon>
        <taxon>Sulfolobaceae</taxon>
        <taxon>Candidatus Aramenus</taxon>
    </lineage>
</organism>
<dbReference type="GO" id="GO:0005615">
    <property type="term" value="C:extracellular space"/>
    <property type="evidence" value="ECO:0007669"/>
    <property type="project" value="TreeGrafter"/>
</dbReference>
<dbReference type="GO" id="GO:0005737">
    <property type="term" value="C:cytoplasm"/>
    <property type="evidence" value="ECO:0007669"/>
    <property type="project" value="TreeGrafter"/>
</dbReference>
<dbReference type="GO" id="GO:0043171">
    <property type="term" value="P:peptide catabolic process"/>
    <property type="evidence" value="ECO:0007669"/>
    <property type="project" value="TreeGrafter"/>
</dbReference>
<evidence type="ECO:0000313" key="11">
    <source>
        <dbReference type="EMBL" id="MCL7344570.1"/>
    </source>
</evidence>
<evidence type="ECO:0000256" key="5">
    <source>
        <dbReference type="ARBA" id="ARBA00022723"/>
    </source>
</evidence>
<gene>
    <name evidence="11" type="ORF">TQ35_008365</name>
</gene>
<dbReference type="InterPro" id="IPR045357">
    <property type="entry name" value="Aminopeptidase_N-like_N"/>
</dbReference>
<keyword evidence="8" id="KW-0482">Metalloprotease</keyword>
<dbReference type="SUPFAM" id="SSF48371">
    <property type="entry name" value="ARM repeat"/>
    <property type="match status" value="2"/>
</dbReference>
<dbReference type="InterPro" id="IPR001930">
    <property type="entry name" value="Peptidase_M1"/>
</dbReference>
<protein>
    <submittedName>
        <fullName evidence="11">HEAT repeat domain-containing protein</fullName>
    </submittedName>
</protein>
<evidence type="ECO:0000256" key="1">
    <source>
        <dbReference type="ARBA" id="ARBA00001947"/>
    </source>
</evidence>
<dbReference type="Gene3D" id="2.60.40.1730">
    <property type="entry name" value="tricorn interacting facor f3 domain"/>
    <property type="match status" value="1"/>
</dbReference>
<dbReference type="SUPFAM" id="SSF55486">
    <property type="entry name" value="Metalloproteases ('zincins'), catalytic domain"/>
    <property type="match status" value="1"/>
</dbReference>
<dbReference type="AlphaFoldDB" id="A0AAE3K259"/>
<keyword evidence="6" id="KW-0378">Hydrolase</keyword>
<evidence type="ECO:0000256" key="7">
    <source>
        <dbReference type="ARBA" id="ARBA00022833"/>
    </source>
</evidence>
<evidence type="ECO:0000256" key="3">
    <source>
        <dbReference type="ARBA" id="ARBA00022438"/>
    </source>
</evidence>
<dbReference type="PANTHER" id="PTHR11533">
    <property type="entry name" value="PROTEASE M1 ZINC METALLOPROTEASE"/>
    <property type="match status" value="1"/>
</dbReference>
<comment type="cofactor">
    <cofactor evidence="1">
        <name>Zn(2+)</name>
        <dbReference type="ChEBI" id="CHEBI:29105"/>
    </cofactor>
</comment>
<dbReference type="CDD" id="cd09603">
    <property type="entry name" value="M1_APN_like"/>
    <property type="match status" value="1"/>
</dbReference>
<evidence type="ECO:0000256" key="8">
    <source>
        <dbReference type="ARBA" id="ARBA00023049"/>
    </source>
</evidence>
<dbReference type="EMBL" id="JZWS02000013">
    <property type="protein sequence ID" value="MCL7344570.1"/>
    <property type="molecule type" value="Genomic_DNA"/>
</dbReference>
<name>A0AAE3K259_9CREN</name>
<dbReference type="PANTHER" id="PTHR11533:SF174">
    <property type="entry name" value="PUROMYCIN-SENSITIVE AMINOPEPTIDASE-RELATED"/>
    <property type="match status" value="1"/>
</dbReference>
<proteinExistence type="inferred from homology"/>
<comment type="caution">
    <text evidence="11">The sequence shown here is derived from an EMBL/GenBank/DDBJ whole genome shotgun (WGS) entry which is preliminary data.</text>
</comment>
<evidence type="ECO:0000259" key="9">
    <source>
        <dbReference type="Pfam" id="PF01433"/>
    </source>
</evidence>
<evidence type="ECO:0000259" key="10">
    <source>
        <dbReference type="Pfam" id="PF17900"/>
    </source>
</evidence>
<evidence type="ECO:0000256" key="4">
    <source>
        <dbReference type="ARBA" id="ARBA00022670"/>
    </source>
</evidence>
<evidence type="ECO:0000256" key="6">
    <source>
        <dbReference type="ARBA" id="ARBA00022801"/>
    </source>
</evidence>
<dbReference type="GO" id="GO:0006508">
    <property type="term" value="P:proteolysis"/>
    <property type="evidence" value="ECO:0007669"/>
    <property type="project" value="UniProtKB-KW"/>
</dbReference>
<sequence length="757" mass="87472">MSYLPPREQARLGKNFLLKDYSLVYPERLKFKVKHYFFDLFIDVDNDLVEGKATIEVDARGEVRLDAIHFEVRSVKVDGKDADYKYDGKTLSMELEGSHKLEVDYVARKPRTFKFVRKGEAVEACNVGEVMSAPHWIPVVDYPGMKATSEKVIKVKKPLVAVSNGRLVRRWEDGEYNFFHWVMDRPHSAYLNSVAVGNFAVYEEGGDPTLQYYLPRGYEKFLWNFSKTRDMIEFFSSYTGVRYPYEKYAQVVLFSMRGGMEYITSTHLTWYTLHDEVAEMDYSSDGLLSHELAHQWFGDLVTTKDWSNIWLNEGFATYFQALYFLHSRGEEEFVYEMYGKLKDYLEEYKKYSRPIVVRYYKWAEELFDRHTYPKGALVLHSLRSYLGDETFRKGIKNYLEKYKFSSVDTEDFKKVMEEVAGEDLTWFFDQYVYSAGHPVVNLYYDGKEVRLEQAGDIKYDLKLEVKVVKKDGTEKVIEVEEGAEEEGEYACLDPKFKWFKVVNDMQGEEMLIKETKDKELMCRIQAVNGLTRFSNPRSVSAIAELLNDPFWGVKYESAMALGKVGGEDALKYLTSTWVEPSKARRGVAKALGEFKYNERAGEYLVQLLRKERSYYVKADALVSLGKVGVAKFKEEVEAHFGEPSHNDVISSAVIEALSYFGDDESFNFVLEKGVKSEVENVRATSARVLWRFKDPRVREVLTAMLKDPSTAVRMSVATSLGELKDKGLLSQVVNNEDEDQRVRATALRLLRSIEGSQ</sequence>
<dbReference type="InterPro" id="IPR016024">
    <property type="entry name" value="ARM-type_fold"/>
</dbReference>
<dbReference type="InterPro" id="IPR011989">
    <property type="entry name" value="ARM-like"/>
</dbReference>
<keyword evidence="5" id="KW-0479">Metal-binding</keyword>
<dbReference type="InterPro" id="IPR050344">
    <property type="entry name" value="Peptidase_M1_aminopeptidases"/>
</dbReference>
<dbReference type="Pfam" id="PF17900">
    <property type="entry name" value="Peptidase_M1_N"/>
    <property type="match status" value="1"/>
</dbReference>
<dbReference type="SUPFAM" id="SSF63737">
    <property type="entry name" value="Leukotriene A4 hydrolase N-terminal domain"/>
    <property type="match status" value="1"/>
</dbReference>
<dbReference type="GO" id="GO:0016020">
    <property type="term" value="C:membrane"/>
    <property type="evidence" value="ECO:0007669"/>
    <property type="project" value="TreeGrafter"/>
</dbReference>
<dbReference type="Pfam" id="PF13646">
    <property type="entry name" value="HEAT_2"/>
    <property type="match status" value="2"/>
</dbReference>
<dbReference type="GO" id="GO:0070006">
    <property type="term" value="F:metalloaminopeptidase activity"/>
    <property type="evidence" value="ECO:0007669"/>
    <property type="project" value="TreeGrafter"/>
</dbReference>
<keyword evidence="3" id="KW-0031">Aminopeptidase</keyword>
<keyword evidence="4" id="KW-0645">Protease</keyword>
<dbReference type="InterPro" id="IPR027268">
    <property type="entry name" value="Peptidase_M4/M1_CTD_sf"/>
</dbReference>
<dbReference type="Gene3D" id="1.10.390.10">
    <property type="entry name" value="Neutral Protease Domain 2"/>
    <property type="match status" value="1"/>
</dbReference>
<dbReference type="GO" id="GO:0042277">
    <property type="term" value="F:peptide binding"/>
    <property type="evidence" value="ECO:0007669"/>
    <property type="project" value="TreeGrafter"/>
</dbReference>
<reference evidence="11" key="1">
    <citation type="submission" date="2022-05" db="EMBL/GenBank/DDBJ databases">
        <title>Metagenome Sequencing of an Archaeal-Dominated Microbial Community from a Hot Spring at the Los Azufres Geothermal Field, Mexico.</title>
        <authorList>
            <person name="Marin-Paredes R."/>
            <person name="Martinez-Romero E."/>
            <person name="Servin-Garciduenas L.E."/>
        </authorList>
    </citation>
    <scope>NUCLEOTIDE SEQUENCE</scope>
    <source>
        <strain evidence="11">AZ1-454</strain>
    </source>
</reference>
<dbReference type="SMART" id="SM00567">
    <property type="entry name" value="EZ_HEAT"/>
    <property type="match status" value="5"/>
</dbReference>
<dbReference type="PRINTS" id="PR00756">
    <property type="entry name" value="ALADIPTASE"/>
</dbReference>
<dbReference type="InterPro" id="IPR004155">
    <property type="entry name" value="PBS_lyase_HEAT"/>
</dbReference>
<feature type="domain" description="Peptidase M1 membrane alanine aminopeptidase" evidence="9">
    <location>
        <begin position="223"/>
        <end position="431"/>
    </location>
</feature>
<dbReference type="Pfam" id="PF01433">
    <property type="entry name" value="Peptidase_M1"/>
    <property type="match status" value="1"/>
</dbReference>
<dbReference type="Gene3D" id="1.25.10.10">
    <property type="entry name" value="Leucine-rich Repeat Variant"/>
    <property type="match status" value="2"/>
</dbReference>
<dbReference type="InterPro" id="IPR014782">
    <property type="entry name" value="Peptidase_M1_dom"/>
</dbReference>
<comment type="similarity">
    <text evidence="2">Belongs to the peptidase M1 family.</text>
</comment>
<keyword evidence="7" id="KW-0862">Zinc</keyword>
<feature type="domain" description="Aminopeptidase N-like N-terminal" evidence="10">
    <location>
        <begin position="34"/>
        <end position="191"/>
    </location>
</feature>
<dbReference type="InterPro" id="IPR042097">
    <property type="entry name" value="Aminopeptidase_N-like_N_sf"/>
</dbReference>
<dbReference type="GO" id="GO:0008270">
    <property type="term" value="F:zinc ion binding"/>
    <property type="evidence" value="ECO:0007669"/>
    <property type="project" value="InterPro"/>
</dbReference>